<dbReference type="Gene3D" id="3.40.140.10">
    <property type="entry name" value="Cytidine Deaminase, domain 2"/>
    <property type="match status" value="1"/>
</dbReference>
<feature type="compositionally biased region" description="Pro residues" evidence="1">
    <location>
        <begin position="215"/>
        <end position="234"/>
    </location>
</feature>
<dbReference type="Gene3D" id="1.20.58.80">
    <property type="entry name" value="Phosphotransferase system, lactose/cellobiose-type IIA subunit"/>
    <property type="match status" value="1"/>
</dbReference>
<reference evidence="3" key="1">
    <citation type="submission" date="2019-10" db="EMBL/GenBank/DDBJ databases">
        <title>Bird 10,000 Genomes (B10K) Project - Family phase.</title>
        <authorList>
            <person name="Zhang G."/>
        </authorList>
    </citation>
    <scope>NUCLEOTIDE SEQUENCE</scope>
    <source>
        <strain evidence="3">B10K-DU-002-53</strain>
        <tissue evidence="3">Muscle</tissue>
    </source>
</reference>
<dbReference type="FunFam" id="1.20.58.80:FF:000013">
    <property type="entry name" value="STAM-binding protein-like A"/>
    <property type="match status" value="1"/>
</dbReference>
<accession>A0A851FIS8</accession>
<name>A0A851FIS8_PITSO</name>
<feature type="domain" description="USP8 dimerisation" evidence="2">
    <location>
        <begin position="16"/>
        <end position="120"/>
    </location>
</feature>
<dbReference type="OrthoDB" id="3640at2759"/>
<dbReference type="GO" id="GO:0032154">
    <property type="term" value="C:cleavage furrow"/>
    <property type="evidence" value="ECO:0007669"/>
    <property type="project" value="TreeGrafter"/>
</dbReference>
<dbReference type="EMBL" id="WEKX01022087">
    <property type="protein sequence ID" value="NWI94619.1"/>
    <property type="molecule type" value="Genomic_DNA"/>
</dbReference>
<dbReference type="GO" id="GO:0061578">
    <property type="term" value="F:K63-linked deubiquitinase activity"/>
    <property type="evidence" value="ECO:0007669"/>
    <property type="project" value="TreeGrafter"/>
</dbReference>
<feature type="region of interest" description="Disordered" evidence="1">
    <location>
        <begin position="215"/>
        <end position="249"/>
    </location>
</feature>
<evidence type="ECO:0000259" key="2">
    <source>
        <dbReference type="Pfam" id="PF08969"/>
    </source>
</evidence>
<dbReference type="InterPro" id="IPR015063">
    <property type="entry name" value="USP8_dimer"/>
</dbReference>
<evidence type="ECO:0000313" key="3">
    <source>
        <dbReference type="EMBL" id="NWI94619.1"/>
    </source>
</evidence>
<dbReference type="SUPFAM" id="SSF140856">
    <property type="entry name" value="USP8 N-terminal domain-like"/>
    <property type="match status" value="1"/>
</dbReference>
<keyword evidence="4" id="KW-1185">Reference proteome</keyword>
<protein>
    <submittedName>
        <fullName evidence="3">STABP protein</fullName>
    </submittedName>
</protein>
<evidence type="ECO:0000256" key="1">
    <source>
        <dbReference type="SAM" id="MobiDB-lite"/>
    </source>
</evidence>
<dbReference type="Pfam" id="PF08969">
    <property type="entry name" value="USP8_dimer"/>
    <property type="match status" value="1"/>
</dbReference>
<comment type="caution">
    <text evidence="3">The sequence shown here is derived from an EMBL/GenBank/DDBJ whole genome shotgun (WGS) entry which is preliminary data.</text>
</comment>
<sequence length="296" mass="33430">MCVTMPDRPSASLPPEERVRRLIQAGSSVEVNEDIPPRRYFRSGVEMLRMATVYSEEGNMEHAFILYNKYITLFIEKLPQHRDYKSAVIPEKRETVKKLKEVAFPRAEELKEELLKRYAQDYAQYKEQEAHPGPGLALQQQLEEEKSRVALMKQQQAEQEQFLAFEEMIRRQELEKERLRIVQEFGKPEPCPQPLDGPLIPGVEKPPTDLIPKVPVPPVHPASPPAGTGPPKPPAVDRSLKPSALGSTETSAGVDVLRQVIVPRELCHKFLQLADANTARGVETCGILCGKLVRDK</sequence>
<feature type="non-terminal residue" evidence="3">
    <location>
        <position position="296"/>
    </location>
</feature>
<proteinExistence type="predicted"/>
<evidence type="ECO:0000313" key="4">
    <source>
        <dbReference type="Proteomes" id="UP000633448"/>
    </source>
</evidence>
<feature type="non-terminal residue" evidence="3">
    <location>
        <position position="1"/>
    </location>
</feature>
<dbReference type="Proteomes" id="UP000633448">
    <property type="component" value="Unassembled WGS sequence"/>
</dbReference>
<organism evidence="3 4">
    <name type="scientific">Pitta sordida</name>
    <name type="common">Hooded pitta</name>
    <dbReference type="NCBI Taxonomy" id="9163"/>
    <lineage>
        <taxon>Eukaryota</taxon>
        <taxon>Metazoa</taxon>
        <taxon>Chordata</taxon>
        <taxon>Craniata</taxon>
        <taxon>Vertebrata</taxon>
        <taxon>Euteleostomi</taxon>
        <taxon>Archelosauria</taxon>
        <taxon>Archosauria</taxon>
        <taxon>Dinosauria</taxon>
        <taxon>Saurischia</taxon>
        <taxon>Theropoda</taxon>
        <taxon>Coelurosauria</taxon>
        <taxon>Aves</taxon>
        <taxon>Neognathae</taxon>
        <taxon>Neoaves</taxon>
        <taxon>Telluraves</taxon>
        <taxon>Australaves</taxon>
        <taxon>Passeriformes</taxon>
        <taxon>Pittidae</taxon>
        <taxon>Pitta</taxon>
    </lineage>
</organism>
<dbReference type="AlphaFoldDB" id="A0A851FIS8"/>
<dbReference type="PANTHER" id="PTHR12947:SF8">
    <property type="entry name" value="STAM-BINDING PROTEIN"/>
    <property type="match status" value="1"/>
</dbReference>
<dbReference type="PANTHER" id="PTHR12947">
    <property type="entry name" value="AMSH-LIKE PROTEASE"/>
    <property type="match status" value="1"/>
</dbReference>
<gene>
    <name evidence="3" type="primary">Stambp</name>
    <name evidence="3" type="ORF">PITSOR_R14427</name>
</gene>
<dbReference type="GO" id="GO:0005768">
    <property type="term" value="C:endosome"/>
    <property type="evidence" value="ECO:0007669"/>
    <property type="project" value="TreeGrafter"/>
</dbReference>
<dbReference type="GO" id="GO:0070536">
    <property type="term" value="P:protein K63-linked deubiquitination"/>
    <property type="evidence" value="ECO:0007669"/>
    <property type="project" value="TreeGrafter"/>
</dbReference>